<feature type="compositionally biased region" description="Low complexity" evidence="5">
    <location>
        <begin position="24"/>
        <end position="38"/>
    </location>
</feature>
<dbReference type="AlphaFoldDB" id="A0A6L5R025"/>
<dbReference type="Proteomes" id="UP000476511">
    <property type="component" value="Unassembled WGS sequence"/>
</dbReference>
<evidence type="ECO:0000259" key="6">
    <source>
        <dbReference type="Pfam" id="PF00149"/>
    </source>
</evidence>
<keyword evidence="8" id="KW-1185">Reference proteome</keyword>
<evidence type="ECO:0000313" key="8">
    <source>
        <dbReference type="Proteomes" id="UP000476511"/>
    </source>
</evidence>
<dbReference type="SUPFAM" id="SSF56300">
    <property type="entry name" value="Metallo-dependent phosphatases"/>
    <property type="match status" value="1"/>
</dbReference>
<protein>
    <submittedName>
        <fullName evidence="7">Phosphodiesterase</fullName>
    </submittedName>
</protein>
<evidence type="ECO:0000256" key="1">
    <source>
        <dbReference type="ARBA" id="ARBA00022723"/>
    </source>
</evidence>
<accession>A0A6L5R025</accession>
<keyword evidence="1" id="KW-0479">Metal-binding</keyword>
<name>A0A6L5R025_9MICO</name>
<feature type="domain" description="Calcineurin-like phosphoesterase" evidence="6">
    <location>
        <begin position="104"/>
        <end position="298"/>
    </location>
</feature>
<feature type="region of interest" description="Disordered" evidence="5">
    <location>
        <begin position="386"/>
        <end position="413"/>
    </location>
</feature>
<proteinExistence type="inferred from homology"/>
<evidence type="ECO:0000256" key="4">
    <source>
        <dbReference type="ARBA" id="ARBA00025742"/>
    </source>
</evidence>
<dbReference type="InterPro" id="IPR026575">
    <property type="entry name" value="GpdQ/CpdA-like"/>
</dbReference>
<feature type="region of interest" description="Disordered" evidence="5">
    <location>
        <begin position="1"/>
        <end position="50"/>
    </location>
</feature>
<dbReference type="PANTHER" id="PTHR42988:SF2">
    <property type="entry name" value="CYCLIC NUCLEOTIDE PHOSPHODIESTERASE CBUA0032-RELATED"/>
    <property type="match status" value="1"/>
</dbReference>
<sequence length="413" mass="44146">MRRSSRSRRRASSRRPPRSRPRSRTATAGRIRPAPRTAPTRRRTDRRSSVAAPVPFSCVTLRSHLSFGSAWCASVVSTRTHPATIGAHVSTRQAEHPRPSHFLLHVSDTHLLAGGGRLYDRVAADRHLQELFEQFEASGGRPDAIVFTGDLADRGEPEAYELIRRIVDPVAARLGTRVIWVMGNHDERDAFRRGLLGDGIGGQRPVDRVDDVDGLRVIALDSTVPGHHHGEVSGDQLDWLAEELAIPAPHGTILAMHHPPVPSVLDLAVSVELRDQSALAEVVAGSDIRAIIAGHLHYSSTATFAGVPVSVASASCYTQDLTVPAGGTRGWDGARAFNLVHVYPTTVLHSVVPLGDHAPLDFIDADESARRLSADGIVIPDAAATPAPAPDAASSVAGLPPLVAPPSTLSLRP</sequence>
<comment type="caution">
    <text evidence="7">The sequence shown here is derived from an EMBL/GenBank/DDBJ whole genome shotgun (WGS) entry which is preliminary data.</text>
</comment>
<keyword evidence="3" id="KW-0408">Iron</keyword>
<evidence type="ECO:0000256" key="5">
    <source>
        <dbReference type="SAM" id="MobiDB-lite"/>
    </source>
</evidence>
<dbReference type="GO" id="GO:0004112">
    <property type="term" value="F:cyclic-nucleotide phosphodiesterase activity"/>
    <property type="evidence" value="ECO:0007669"/>
    <property type="project" value="InterPro"/>
</dbReference>
<dbReference type="PANTHER" id="PTHR42988">
    <property type="entry name" value="PHOSPHOHYDROLASE"/>
    <property type="match status" value="1"/>
</dbReference>
<dbReference type="EMBL" id="WKJD01000009">
    <property type="protein sequence ID" value="MRX43235.1"/>
    <property type="molecule type" value="Genomic_DNA"/>
</dbReference>
<dbReference type="InterPro" id="IPR029052">
    <property type="entry name" value="Metallo-depent_PP-like"/>
</dbReference>
<evidence type="ECO:0000256" key="3">
    <source>
        <dbReference type="ARBA" id="ARBA00023004"/>
    </source>
</evidence>
<dbReference type="CDD" id="cd07402">
    <property type="entry name" value="MPP_GpdQ"/>
    <property type="match status" value="1"/>
</dbReference>
<evidence type="ECO:0000256" key="2">
    <source>
        <dbReference type="ARBA" id="ARBA00022801"/>
    </source>
</evidence>
<dbReference type="Gene3D" id="3.60.21.10">
    <property type="match status" value="1"/>
</dbReference>
<feature type="compositionally biased region" description="Basic residues" evidence="5">
    <location>
        <begin position="1"/>
        <end position="23"/>
    </location>
</feature>
<dbReference type="InterPro" id="IPR050884">
    <property type="entry name" value="CNP_phosphodiesterase-III"/>
</dbReference>
<reference evidence="7 8" key="1">
    <citation type="submission" date="2019-11" db="EMBL/GenBank/DDBJ databases">
        <title>Agromyces kandeliae sp. nov., isolated from mangrove soil.</title>
        <authorList>
            <person name="Wang R."/>
        </authorList>
    </citation>
    <scope>NUCLEOTIDE SEQUENCE [LARGE SCALE GENOMIC DNA]</scope>
    <source>
        <strain evidence="7 8">Q22</strain>
    </source>
</reference>
<dbReference type="Pfam" id="PF00149">
    <property type="entry name" value="Metallophos"/>
    <property type="match status" value="1"/>
</dbReference>
<dbReference type="InterPro" id="IPR004843">
    <property type="entry name" value="Calcineurin-like_PHP"/>
</dbReference>
<comment type="similarity">
    <text evidence="4">Belongs to the cyclic nucleotide phosphodiesterase class-III family.</text>
</comment>
<evidence type="ECO:0000313" key="7">
    <source>
        <dbReference type="EMBL" id="MRX43235.1"/>
    </source>
</evidence>
<dbReference type="GO" id="GO:0046872">
    <property type="term" value="F:metal ion binding"/>
    <property type="evidence" value="ECO:0007669"/>
    <property type="project" value="UniProtKB-KW"/>
</dbReference>
<organism evidence="7 8">
    <name type="scientific">Agromyces kandeliae</name>
    <dbReference type="NCBI Taxonomy" id="2666141"/>
    <lineage>
        <taxon>Bacteria</taxon>
        <taxon>Bacillati</taxon>
        <taxon>Actinomycetota</taxon>
        <taxon>Actinomycetes</taxon>
        <taxon>Micrococcales</taxon>
        <taxon>Microbacteriaceae</taxon>
        <taxon>Agromyces</taxon>
    </lineage>
</organism>
<keyword evidence="2" id="KW-0378">Hydrolase</keyword>
<gene>
    <name evidence="7" type="ORF">GJR97_05780</name>
</gene>